<name>A0A9Q0RME9_BLOTA</name>
<evidence type="ECO:0000256" key="3">
    <source>
        <dbReference type="SAM" id="SignalP"/>
    </source>
</evidence>
<keyword evidence="2" id="KW-0472">Membrane</keyword>
<accession>A0A9Q0RME9</accession>
<dbReference type="Proteomes" id="UP001142055">
    <property type="component" value="Chromosome 2"/>
</dbReference>
<dbReference type="EMBL" id="JAPWDV010000002">
    <property type="protein sequence ID" value="KAJ6219651.1"/>
    <property type="molecule type" value="Genomic_DNA"/>
</dbReference>
<comment type="caution">
    <text evidence="4">The sequence shown here is derived from an EMBL/GenBank/DDBJ whole genome shotgun (WGS) entry which is preliminary data.</text>
</comment>
<dbReference type="AlphaFoldDB" id="A0A9Q0RME9"/>
<reference evidence="4" key="1">
    <citation type="submission" date="2022-12" db="EMBL/GenBank/DDBJ databases">
        <title>Genome assemblies of Blomia tropicalis.</title>
        <authorList>
            <person name="Cui Y."/>
        </authorList>
    </citation>
    <scope>NUCLEOTIDE SEQUENCE</scope>
    <source>
        <tissue evidence="4">Adult mites</tissue>
    </source>
</reference>
<organism evidence="4 5">
    <name type="scientific">Blomia tropicalis</name>
    <name type="common">Mite</name>
    <dbReference type="NCBI Taxonomy" id="40697"/>
    <lineage>
        <taxon>Eukaryota</taxon>
        <taxon>Metazoa</taxon>
        <taxon>Ecdysozoa</taxon>
        <taxon>Arthropoda</taxon>
        <taxon>Chelicerata</taxon>
        <taxon>Arachnida</taxon>
        <taxon>Acari</taxon>
        <taxon>Acariformes</taxon>
        <taxon>Sarcoptiformes</taxon>
        <taxon>Astigmata</taxon>
        <taxon>Glycyphagoidea</taxon>
        <taxon>Echimyopodidae</taxon>
        <taxon>Blomia</taxon>
    </lineage>
</organism>
<evidence type="ECO:0000256" key="1">
    <source>
        <dbReference type="SAM" id="MobiDB-lite"/>
    </source>
</evidence>
<keyword evidence="5" id="KW-1185">Reference proteome</keyword>
<keyword evidence="2" id="KW-0812">Transmembrane</keyword>
<evidence type="ECO:0000313" key="5">
    <source>
        <dbReference type="Proteomes" id="UP001142055"/>
    </source>
</evidence>
<keyword evidence="3" id="KW-0732">Signal</keyword>
<feature type="signal peptide" evidence="3">
    <location>
        <begin position="1"/>
        <end position="25"/>
    </location>
</feature>
<evidence type="ECO:0000256" key="2">
    <source>
        <dbReference type="SAM" id="Phobius"/>
    </source>
</evidence>
<gene>
    <name evidence="4" type="ORF">RDWZM_005463</name>
</gene>
<feature type="chain" id="PRO_5040324489" evidence="3">
    <location>
        <begin position="26"/>
        <end position="356"/>
    </location>
</feature>
<feature type="transmembrane region" description="Helical" evidence="2">
    <location>
        <begin position="291"/>
        <end position="313"/>
    </location>
</feature>
<feature type="region of interest" description="Disordered" evidence="1">
    <location>
        <begin position="324"/>
        <end position="356"/>
    </location>
</feature>
<keyword evidence="2" id="KW-1133">Transmembrane helix</keyword>
<proteinExistence type="predicted"/>
<evidence type="ECO:0000313" key="4">
    <source>
        <dbReference type="EMBL" id="KAJ6219651.1"/>
    </source>
</evidence>
<sequence length="356" mass="40730">MQLMPCKLNVHLLIALFILLSGNIANIESLNTLCNVITDGHNYPIQGAVFFPHDSSGLLFVRERVFTFKPLSDFNQETHTLTISTQGIPIEKYFQNIFLKDDSKIFNVYGTFTNYSGSLFFVLSNEKANDPTFKGSGFMYDLEKRRSIETDGSMVTPHFPWIYFSDNKQMVYLYQLPTYTFYAQNNFSGLDSTSYFTFNSFDREMNFVEVTGLRGLDQEKQMMKILHDKMILRSGFTYGKFIYLITSQNVYIVSIKEMQTNPWPKFKKLSLSNFIKCTSTAEFTPTDWNKVITNILIVTLFIIIATLLWSIIFPSRSVIKSSRKSSSKTSIQNRKKSSLSSVNSPGSSTSKTTTTN</sequence>
<protein>
    <submittedName>
        <fullName evidence="4">Uncharacterized protein</fullName>
    </submittedName>
</protein>
<feature type="compositionally biased region" description="Low complexity" evidence="1">
    <location>
        <begin position="338"/>
        <end position="356"/>
    </location>
</feature>